<evidence type="ECO:0000313" key="1">
    <source>
        <dbReference type="EMBL" id="OIR15067.1"/>
    </source>
</evidence>
<comment type="caution">
    <text evidence="1">The sequence shown here is derived from an EMBL/GenBank/DDBJ whole genome shotgun (WGS) entry which is preliminary data.</text>
</comment>
<accession>A0A1J5T4K9</accession>
<organism evidence="1">
    <name type="scientific">mine drainage metagenome</name>
    <dbReference type="NCBI Taxonomy" id="410659"/>
    <lineage>
        <taxon>unclassified sequences</taxon>
        <taxon>metagenomes</taxon>
        <taxon>ecological metagenomes</taxon>
    </lineage>
</organism>
<dbReference type="EMBL" id="MLJW01000010">
    <property type="protein sequence ID" value="OIR15067.1"/>
    <property type="molecule type" value="Genomic_DNA"/>
</dbReference>
<reference evidence="1" key="1">
    <citation type="submission" date="2016-10" db="EMBL/GenBank/DDBJ databases">
        <title>Sequence of Gallionella enrichment culture.</title>
        <authorList>
            <person name="Poehlein A."/>
            <person name="Muehling M."/>
            <person name="Daniel R."/>
        </authorList>
    </citation>
    <scope>NUCLEOTIDE SEQUENCE</scope>
</reference>
<gene>
    <name evidence="1" type="ORF">GALL_41860</name>
</gene>
<protein>
    <submittedName>
        <fullName evidence="1">Uncharacterized protein</fullName>
    </submittedName>
</protein>
<sequence length="87" mass="9826">MSKSALIEIAMRTHAKMLIKEPIQLADAKTDSTSHFALPWRIRERLLVQRTHGLKQPRIDLSHTGRYEPIAKEGIDSGLEPLAEQAL</sequence>
<name>A0A1J5T4K9_9ZZZZ</name>
<dbReference type="AlphaFoldDB" id="A0A1J5T4K9"/>
<proteinExistence type="predicted"/>